<evidence type="ECO:0000256" key="4">
    <source>
        <dbReference type="ARBA" id="ARBA00022692"/>
    </source>
</evidence>
<keyword evidence="6 7" id="KW-0472">Membrane</keyword>
<feature type="transmembrane region" description="Helical" evidence="7">
    <location>
        <begin position="236"/>
        <end position="262"/>
    </location>
</feature>
<dbReference type="OrthoDB" id="147639at2"/>
<dbReference type="InterPro" id="IPR000515">
    <property type="entry name" value="MetI-like"/>
</dbReference>
<feature type="transmembrane region" description="Helical" evidence="7">
    <location>
        <begin position="134"/>
        <end position="156"/>
    </location>
</feature>
<reference evidence="9 10" key="1">
    <citation type="submission" date="2015-01" db="EMBL/GenBank/DDBJ databases">
        <title>Draft genome of the acidophilic iron oxidizer Acidithrix ferrooxidans strain Py-F3.</title>
        <authorList>
            <person name="Poehlein A."/>
            <person name="Eisen S."/>
            <person name="Schloemann M."/>
            <person name="Johnson B.D."/>
            <person name="Daniel R."/>
            <person name="Muehling M."/>
        </authorList>
    </citation>
    <scope>NUCLEOTIDE SEQUENCE [LARGE SCALE GENOMIC DNA]</scope>
    <source>
        <strain evidence="9 10">Py-F3</strain>
    </source>
</reference>
<gene>
    <name evidence="9" type="primary">dppB3</name>
    <name evidence="9" type="ORF">AXFE_30520</name>
</gene>
<dbReference type="PANTHER" id="PTHR43163">
    <property type="entry name" value="DIPEPTIDE TRANSPORT SYSTEM PERMEASE PROTEIN DPPB-RELATED"/>
    <property type="match status" value="1"/>
</dbReference>
<keyword evidence="3" id="KW-1003">Cell membrane</keyword>
<evidence type="ECO:0000256" key="3">
    <source>
        <dbReference type="ARBA" id="ARBA00022475"/>
    </source>
</evidence>
<feature type="transmembrane region" description="Helical" evidence="7">
    <location>
        <begin position="12"/>
        <end position="30"/>
    </location>
</feature>
<dbReference type="Proteomes" id="UP000032360">
    <property type="component" value="Unassembled WGS sequence"/>
</dbReference>
<evidence type="ECO:0000256" key="2">
    <source>
        <dbReference type="ARBA" id="ARBA00022448"/>
    </source>
</evidence>
<keyword evidence="4 7" id="KW-0812">Transmembrane</keyword>
<evidence type="ECO:0000313" key="10">
    <source>
        <dbReference type="Proteomes" id="UP000032360"/>
    </source>
</evidence>
<keyword evidence="5 7" id="KW-1133">Transmembrane helix</keyword>
<dbReference type="SUPFAM" id="SSF161098">
    <property type="entry name" value="MetI-like"/>
    <property type="match status" value="1"/>
</dbReference>
<comment type="similarity">
    <text evidence="7">Belongs to the binding-protein-dependent transport system permease family.</text>
</comment>
<dbReference type="Pfam" id="PF19300">
    <property type="entry name" value="BPD_transp_1_N"/>
    <property type="match status" value="1"/>
</dbReference>
<evidence type="ECO:0000256" key="7">
    <source>
        <dbReference type="RuleBase" id="RU363032"/>
    </source>
</evidence>
<feature type="transmembrane region" description="Helical" evidence="7">
    <location>
        <begin position="99"/>
        <end position="122"/>
    </location>
</feature>
<accession>A0A0D8HGA1</accession>
<comment type="caution">
    <text evidence="9">The sequence shown here is derived from an EMBL/GenBank/DDBJ whole genome shotgun (WGS) entry which is preliminary data.</text>
</comment>
<organism evidence="9 10">
    <name type="scientific">Acidithrix ferrooxidans</name>
    <dbReference type="NCBI Taxonomy" id="1280514"/>
    <lineage>
        <taxon>Bacteria</taxon>
        <taxon>Bacillati</taxon>
        <taxon>Actinomycetota</taxon>
        <taxon>Acidimicrobiia</taxon>
        <taxon>Acidimicrobiales</taxon>
        <taxon>Acidimicrobiaceae</taxon>
        <taxon>Acidithrix</taxon>
    </lineage>
</organism>
<keyword evidence="10" id="KW-1185">Reference proteome</keyword>
<evidence type="ECO:0000256" key="1">
    <source>
        <dbReference type="ARBA" id="ARBA00004651"/>
    </source>
</evidence>
<evidence type="ECO:0000256" key="5">
    <source>
        <dbReference type="ARBA" id="ARBA00022989"/>
    </source>
</evidence>
<evidence type="ECO:0000259" key="8">
    <source>
        <dbReference type="PROSITE" id="PS50928"/>
    </source>
</evidence>
<feature type="domain" description="ABC transmembrane type-1" evidence="8">
    <location>
        <begin position="95"/>
        <end position="301"/>
    </location>
</feature>
<feature type="transmembrane region" description="Helical" evidence="7">
    <location>
        <begin position="176"/>
        <end position="197"/>
    </location>
</feature>
<dbReference type="GO" id="GO:0055085">
    <property type="term" value="P:transmembrane transport"/>
    <property type="evidence" value="ECO:0007669"/>
    <property type="project" value="InterPro"/>
</dbReference>
<comment type="subcellular location">
    <subcellularLocation>
        <location evidence="1 7">Cell membrane</location>
        <topology evidence="1 7">Multi-pass membrane protein</topology>
    </subcellularLocation>
</comment>
<keyword evidence="2 7" id="KW-0813">Transport</keyword>
<dbReference type="Gene3D" id="1.10.3720.10">
    <property type="entry name" value="MetI-like"/>
    <property type="match status" value="1"/>
</dbReference>
<dbReference type="AlphaFoldDB" id="A0A0D8HGA1"/>
<name>A0A0D8HGA1_9ACTN</name>
<dbReference type="RefSeq" id="WP_052606729.1">
    <property type="nucleotide sequence ID" value="NZ_JXYS01000099.1"/>
</dbReference>
<dbReference type="GO" id="GO:0005886">
    <property type="term" value="C:plasma membrane"/>
    <property type="evidence" value="ECO:0007669"/>
    <property type="project" value="UniProtKB-SubCell"/>
</dbReference>
<dbReference type="InterPro" id="IPR035906">
    <property type="entry name" value="MetI-like_sf"/>
</dbReference>
<dbReference type="EMBL" id="JXYS01000099">
    <property type="protein sequence ID" value="KJF16106.1"/>
    <property type="molecule type" value="Genomic_DNA"/>
</dbReference>
<feature type="transmembrane region" description="Helical" evidence="7">
    <location>
        <begin position="282"/>
        <end position="308"/>
    </location>
</feature>
<dbReference type="Pfam" id="PF00528">
    <property type="entry name" value="BPD_transp_1"/>
    <property type="match status" value="1"/>
</dbReference>
<dbReference type="PANTHER" id="PTHR43163:SF6">
    <property type="entry name" value="DIPEPTIDE TRANSPORT SYSTEM PERMEASE PROTEIN DPPB-RELATED"/>
    <property type="match status" value="1"/>
</dbReference>
<dbReference type="PROSITE" id="PS50928">
    <property type="entry name" value="ABC_TM1"/>
    <property type="match status" value="1"/>
</dbReference>
<evidence type="ECO:0000256" key="6">
    <source>
        <dbReference type="ARBA" id="ARBA00023136"/>
    </source>
</evidence>
<evidence type="ECO:0000313" key="9">
    <source>
        <dbReference type="EMBL" id="KJF16106.1"/>
    </source>
</evidence>
<sequence>MIAFLVRRIGQSIVVLIGVSIIAFILEHLLPGGPAKAIIGPRATPIQIAAFNHQNGLDKPVVVQYFVYMWHLLQGNLGRSYKLNQTVNSILIRTVPESILLVGSALVFSLIIAIPIGIYQAVKRNGIFDYTATSISFLLYSMPSFWLGIILILFLAVNVHFLPAEAPQGANLGAILAHPSGLVLPILTLTLVSYASFSRYMRSSAIEALAQDWIRTAKAKGLSQRTILFKHMLRNALIPIATLVGLSLPSLITAGVITESVFNFPGTGFVFINAANTEDYSLLLGIIIFVGVLTVVGNLIADIAYAVLDPRVRYR</sequence>
<proteinExistence type="inferred from homology"/>
<protein>
    <submittedName>
        <fullName evidence="9">Dipeptide transport system permease protein DppB</fullName>
    </submittedName>
</protein>
<dbReference type="STRING" id="1280514.AXFE_30520"/>
<dbReference type="InterPro" id="IPR045621">
    <property type="entry name" value="BPD_transp_1_N"/>
</dbReference>
<dbReference type="CDD" id="cd06261">
    <property type="entry name" value="TM_PBP2"/>
    <property type="match status" value="1"/>
</dbReference>